<keyword evidence="2" id="KW-1185">Reference proteome</keyword>
<gene>
    <name evidence="1" type="ORF">MLD38_007049</name>
</gene>
<evidence type="ECO:0000313" key="1">
    <source>
        <dbReference type="EMBL" id="KAI4380916.1"/>
    </source>
</evidence>
<reference evidence="2" key="1">
    <citation type="journal article" date="2023" name="Front. Plant Sci.">
        <title>Chromosomal-level genome assembly of Melastoma candidum provides insights into trichome evolution.</title>
        <authorList>
            <person name="Zhong Y."/>
            <person name="Wu W."/>
            <person name="Sun C."/>
            <person name="Zou P."/>
            <person name="Liu Y."/>
            <person name="Dai S."/>
            <person name="Zhou R."/>
        </authorList>
    </citation>
    <scope>NUCLEOTIDE SEQUENCE [LARGE SCALE GENOMIC DNA]</scope>
</reference>
<comment type="caution">
    <text evidence="1">The sequence shown here is derived from an EMBL/GenBank/DDBJ whole genome shotgun (WGS) entry which is preliminary data.</text>
</comment>
<dbReference type="EMBL" id="CM042882">
    <property type="protein sequence ID" value="KAI4380916.1"/>
    <property type="molecule type" value="Genomic_DNA"/>
</dbReference>
<protein>
    <submittedName>
        <fullName evidence="1">Uncharacterized protein</fullName>
    </submittedName>
</protein>
<name>A0ACB9RSV7_9MYRT</name>
<evidence type="ECO:0000313" key="2">
    <source>
        <dbReference type="Proteomes" id="UP001057402"/>
    </source>
</evidence>
<sequence length="237" mass="26700">MAKCARCCLHSTLRGVNMVVNLFGVGMVIYSLWLEKKWDDGVSSLTTTTDLPRPWFIYTCMGVGIAVCLSMVGGYIVSNCLSHSSLCIYIISLVSILFVEVAVLVMIFFRADWEKLITEYIDEEHEEFEDFVIFHYTMCRLIVITIAVLQVVVIAFAVILWVVGTAPRSLNRAPQPPTFRQSFLVTPISTTMIEESNQASCQDCGILCSNVWQENFVTYFKGIITARFQRVTNSDDG</sequence>
<proteinExistence type="predicted"/>
<dbReference type="Proteomes" id="UP001057402">
    <property type="component" value="Chromosome 3"/>
</dbReference>
<accession>A0ACB9RSV7</accession>
<organism evidence="1 2">
    <name type="scientific">Melastoma candidum</name>
    <dbReference type="NCBI Taxonomy" id="119954"/>
    <lineage>
        <taxon>Eukaryota</taxon>
        <taxon>Viridiplantae</taxon>
        <taxon>Streptophyta</taxon>
        <taxon>Embryophyta</taxon>
        <taxon>Tracheophyta</taxon>
        <taxon>Spermatophyta</taxon>
        <taxon>Magnoliopsida</taxon>
        <taxon>eudicotyledons</taxon>
        <taxon>Gunneridae</taxon>
        <taxon>Pentapetalae</taxon>
        <taxon>rosids</taxon>
        <taxon>malvids</taxon>
        <taxon>Myrtales</taxon>
        <taxon>Melastomataceae</taxon>
        <taxon>Melastomatoideae</taxon>
        <taxon>Melastomateae</taxon>
        <taxon>Melastoma</taxon>
    </lineage>
</organism>